<keyword evidence="2" id="KW-1185">Reference proteome</keyword>
<comment type="caution">
    <text evidence="1">The sequence shown here is derived from an EMBL/GenBank/DDBJ whole genome shotgun (WGS) entry which is preliminary data.</text>
</comment>
<gene>
    <name evidence="1" type="ORF">Ari01nite_92540</name>
</gene>
<evidence type="ECO:0000313" key="2">
    <source>
        <dbReference type="Proteomes" id="UP000636960"/>
    </source>
</evidence>
<organism evidence="1 2">
    <name type="scientific">Paractinoplanes rishiriensis</name>
    <dbReference type="NCBI Taxonomy" id="1050105"/>
    <lineage>
        <taxon>Bacteria</taxon>
        <taxon>Bacillati</taxon>
        <taxon>Actinomycetota</taxon>
        <taxon>Actinomycetes</taxon>
        <taxon>Micromonosporales</taxon>
        <taxon>Micromonosporaceae</taxon>
        <taxon>Paractinoplanes</taxon>
    </lineage>
</organism>
<dbReference type="AlphaFoldDB" id="A0A919K8Q5"/>
<dbReference type="EMBL" id="BOMV01000112">
    <property type="protein sequence ID" value="GIF01790.1"/>
    <property type="molecule type" value="Genomic_DNA"/>
</dbReference>
<evidence type="ECO:0000313" key="1">
    <source>
        <dbReference type="EMBL" id="GIF01790.1"/>
    </source>
</evidence>
<accession>A0A919K8Q5</accession>
<proteinExistence type="predicted"/>
<sequence length="53" mass="5606">MGLDFPALNDAIDRDGSPVVRIGVVRPAIADRLAALVRGAATTVSQTEEDNDR</sequence>
<reference evidence="1" key="1">
    <citation type="submission" date="2021-01" db="EMBL/GenBank/DDBJ databases">
        <title>Whole genome shotgun sequence of Actinoplanes rishiriensis NBRC 108556.</title>
        <authorList>
            <person name="Komaki H."/>
            <person name="Tamura T."/>
        </authorList>
    </citation>
    <scope>NUCLEOTIDE SEQUENCE</scope>
    <source>
        <strain evidence="1">NBRC 108556</strain>
    </source>
</reference>
<name>A0A919K8Q5_9ACTN</name>
<dbReference type="Proteomes" id="UP000636960">
    <property type="component" value="Unassembled WGS sequence"/>
</dbReference>
<protein>
    <submittedName>
        <fullName evidence="1">Uncharacterized protein</fullName>
    </submittedName>
</protein>